<proteinExistence type="predicted"/>
<feature type="transmembrane region" description="Helical" evidence="1">
    <location>
        <begin position="56"/>
        <end position="74"/>
    </location>
</feature>
<dbReference type="Proteomes" id="UP001501510">
    <property type="component" value="Unassembled WGS sequence"/>
</dbReference>
<protein>
    <submittedName>
        <fullName evidence="2">Uncharacterized protein</fullName>
    </submittedName>
</protein>
<keyword evidence="3" id="KW-1185">Reference proteome</keyword>
<keyword evidence="1" id="KW-0812">Transmembrane</keyword>
<keyword evidence="1" id="KW-1133">Transmembrane helix</keyword>
<sequence length="143" mass="17213">MEKKVSILKVMKKILLCIWWQDIKKSGFILRILSLAFSGFLSFCVYAWLYESNMNLFLKIIIGFYLISNILLYFPGKNLWLHKRDKLKYDNLKDDISEASWYFIPDRIYFLFSFIILFIYFRKIQINNNGKVKEENHEDKVSG</sequence>
<evidence type="ECO:0000313" key="3">
    <source>
        <dbReference type="Proteomes" id="UP001501510"/>
    </source>
</evidence>
<comment type="caution">
    <text evidence="2">The sequence shown here is derived from an EMBL/GenBank/DDBJ whole genome shotgun (WGS) entry which is preliminary data.</text>
</comment>
<reference evidence="3" key="1">
    <citation type="journal article" date="2019" name="Int. J. Syst. Evol. Microbiol.">
        <title>The Global Catalogue of Microorganisms (GCM) 10K type strain sequencing project: providing services to taxonomists for standard genome sequencing and annotation.</title>
        <authorList>
            <consortium name="The Broad Institute Genomics Platform"/>
            <consortium name="The Broad Institute Genome Sequencing Center for Infectious Disease"/>
            <person name="Wu L."/>
            <person name="Ma J."/>
        </authorList>
    </citation>
    <scope>NUCLEOTIDE SEQUENCE [LARGE SCALE GENOMIC DNA]</scope>
    <source>
        <strain evidence="3">JCM 1407</strain>
    </source>
</reference>
<accession>A0ABP3ULR0</accession>
<feature type="transmembrane region" description="Helical" evidence="1">
    <location>
        <begin position="99"/>
        <end position="121"/>
    </location>
</feature>
<dbReference type="RefSeq" id="WP_343759264.1">
    <property type="nucleotide sequence ID" value="NZ_BAAACG010000006.1"/>
</dbReference>
<evidence type="ECO:0000256" key="1">
    <source>
        <dbReference type="SAM" id="Phobius"/>
    </source>
</evidence>
<name>A0ABP3ULR0_9CLOT</name>
<evidence type="ECO:0000313" key="2">
    <source>
        <dbReference type="EMBL" id="GAA0735320.1"/>
    </source>
</evidence>
<organism evidence="2 3">
    <name type="scientific">Clostridium oceanicum</name>
    <dbReference type="NCBI Taxonomy" id="1543"/>
    <lineage>
        <taxon>Bacteria</taxon>
        <taxon>Bacillati</taxon>
        <taxon>Bacillota</taxon>
        <taxon>Clostridia</taxon>
        <taxon>Eubacteriales</taxon>
        <taxon>Clostridiaceae</taxon>
        <taxon>Clostridium</taxon>
    </lineage>
</organism>
<gene>
    <name evidence="2" type="ORF">GCM10008906_08880</name>
</gene>
<dbReference type="EMBL" id="BAAACG010000006">
    <property type="protein sequence ID" value="GAA0735320.1"/>
    <property type="molecule type" value="Genomic_DNA"/>
</dbReference>
<keyword evidence="1" id="KW-0472">Membrane</keyword>
<feature type="transmembrane region" description="Helical" evidence="1">
    <location>
        <begin position="28"/>
        <end position="49"/>
    </location>
</feature>